<dbReference type="CDD" id="cd24050">
    <property type="entry name" value="ASKHA_NBD_ANMK"/>
    <property type="match status" value="1"/>
</dbReference>
<organism evidence="1">
    <name type="scientific">marine metagenome</name>
    <dbReference type="NCBI Taxonomy" id="408172"/>
    <lineage>
        <taxon>unclassified sequences</taxon>
        <taxon>metagenomes</taxon>
        <taxon>ecological metagenomes</taxon>
    </lineage>
</organism>
<dbReference type="Gene3D" id="3.30.420.40">
    <property type="match status" value="2"/>
</dbReference>
<dbReference type="GO" id="GO:0006040">
    <property type="term" value="P:amino sugar metabolic process"/>
    <property type="evidence" value="ECO:0007669"/>
    <property type="project" value="InterPro"/>
</dbReference>
<dbReference type="PANTHER" id="PTHR30605:SF0">
    <property type="entry name" value="ANHYDRO-N-ACETYLMURAMIC ACID KINASE"/>
    <property type="match status" value="1"/>
</dbReference>
<dbReference type="InterPro" id="IPR043129">
    <property type="entry name" value="ATPase_NBD"/>
</dbReference>
<evidence type="ECO:0000313" key="1">
    <source>
        <dbReference type="EMBL" id="SUZ77854.1"/>
    </source>
</evidence>
<dbReference type="InterPro" id="IPR005338">
    <property type="entry name" value="Anhydro_N_Ac-Mur_kinase"/>
</dbReference>
<dbReference type="GO" id="GO:0005524">
    <property type="term" value="F:ATP binding"/>
    <property type="evidence" value="ECO:0007669"/>
    <property type="project" value="InterPro"/>
</dbReference>
<protein>
    <recommendedName>
        <fullName evidence="2">Anhydro-N-acetylmuramic acid kinase</fullName>
    </recommendedName>
</protein>
<dbReference type="Pfam" id="PF03702">
    <property type="entry name" value="AnmK"/>
    <property type="match status" value="1"/>
</dbReference>
<dbReference type="SUPFAM" id="SSF53067">
    <property type="entry name" value="Actin-like ATPase domain"/>
    <property type="match status" value="1"/>
</dbReference>
<dbReference type="NCBIfam" id="NF007139">
    <property type="entry name" value="PRK09585.1-3"/>
    <property type="match status" value="1"/>
</dbReference>
<proteinExistence type="inferred from homology"/>
<reference evidence="1" key="1">
    <citation type="submission" date="2018-05" db="EMBL/GenBank/DDBJ databases">
        <authorList>
            <person name="Lanie J.A."/>
            <person name="Ng W.-L."/>
            <person name="Kazmierczak K.M."/>
            <person name="Andrzejewski T.M."/>
            <person name="Davidsen T.M."/>
            <person name="Wayne K.J."/>
            <person name="Tettelin H."/>
            <person name="Glass J.I."/>
            <person name="Rusch D."/>
            <person name="Podicherti R."/>
            <person name="Tsui H.-C.T."/>
            <person name="Winkler M.E."/>
        </authorList>
    </citation>
    <scope>NUCLEOTIDE SEQUENCE</scope>
</reference>
<dbReference type="HAMAP" id="MF_01270">
    <property type="entry name" value="AnhMurNAc_kinase"/>
    <property type="match status" value="1"/>
</dbReference>
<accession>A0A381QG33</accession>
<dbReference type="GO" id="GO:0009254">
    <property type="term" value="P:peptidoglycan turnover"/>
    <property type="evidence" value="ECO:0007669"/>
    <property type="project" value="InterPro"/>
</dbReference>
<gene>
    <name evidence="1" type="ORF">METZ01_LOCUS30708</name>
</gene>
<name>A0A381QG33_9ZZZZ</name>
<dbReference type="EMBL" id="UINC01001331">
    <property type="protein sequence ID" value="SUZ77854.1"/>
    <property type="molecule type" value="Genomic_DNA"/>
</dbReference>
<dbReference type="PANTHER" id="PTHR30605">
    <property type="entry name" value="ANHYDRO-N-ACETYLMURAMIC ACID KINASE"/>
    <property type="match status" value="1"/>
</dbReference>
<dbReference type="GO" id="GO:0016773">
    <property type="term" value="F:phosphotransferase activity, alcohol group as acceptor"/>
    <property type="evidence" value="ECO:0007669"/>
    <property type="project" value="InterPro"/>
</dbReference>
<sequence length="367" mass="40207">MTTCDQFIGLISGTSVDGIDAVLVAFSENRPQIIETHFHEFDSTVREKILFLSRGSEITLKQLGETDVEIGRLFAAATNALLKRANISAESICAIGSHGQTIWHQPDGLIPFSMQIGDPNTIAELTGITTVADFRRRDLSARGQGAPLAPLLHRNCFQGDRDRVIVNIGGISNITVLTCRGNNFAFDTGPGNVLMDYWIHKHHLQTFDVNGEWARSGKVNSDLLDVLKEEPYFDLPHPKSTGRELFNGSWLEKKLPPMLTIPEEDVQATLLAFTVKTIKSSIKKVTEAQQIFVCGGGANNNYLMKCLAESLLQYEVSTTSRLGIDPDWVEATAFAWMASETIAGRCIDTTAFTGAKSSVILGGIYQA</sequence>
<evidence type="ECO:0008006" key="2">
    <source>
        <dbReference type="Google" id="ProtNLM"/>
    </source>
</evidence>
<dbReference type="AlphaFoldDB" id="A0A381QG33"/>